<sequence>MIMSEPLVSRRRFAPGLGLWLFTLAFLPLLLGLGLWQLDRAAQKQQLELQMLERQQAPALSLNLLDHPRPANWQRLSLKGHFDQQRIWLLDNRTRDGAAGVEVLQTFRDNNGQWLLINRGWRPWPDRREAIQVSTPEGSQRLLAEALPDPQAGFRLGDAKADSTGWPRLITQINLAELSQQAGVPLADWRARLIEPSASAALRLDWPVLPMSSSRHTGYAVQWFCLAGALLILFVWAGLRPEPRGNNKNDDEHDR</sequence>
<evidence type="ECO:0000256" key="5">
    <source>
        <dbReference type="SAM" id="Phobius"/>
    </source>
</evidence>
<dbReference type="PROSITE" id="PS50895">
    <property type="entry name" value="SURF1"/>
    <property type="match status" value="1"/>
</dbReference>
<evidence type="ECO:0008006" key="7">
    <source>
        <dbReference type="Google" id="ProtNLM"/>
    </source>
</evidence>
<protein>
    <recommendedName>
        <fullName evidence="7">SURF1-like protein</fullName>
    </recommendedName>
</protein>
<evidence type="ECO:0000256" key="2">
    <source>
        <dbReference type="ARBA" id="ARBA00022692"/>
    </source>
</evidence>
<evidence type="ECO:0000256" key="4">
    <source>
        <dbReference type="ARBA" id="ARBA00023136"/>
    </source>
</evidence>
<reference evidence="6" key="1">
    <citation type="journal article" date="2015" name="Nature">
        <title>Complex archaea that bridge the gap between prokaryotes and eukaryotes.</title>
        <authorList>
            <person name="Spang A."/>
            <person name="Saw J.H."/>
            <person name="Jorgensen S.L."/>
            <person name="Zaremba-Niedzwiedzka K."/>
            <person name="Martijn J."/>
            <person name="Lind A.E."/>
            <person name="van Eijk R."/>
            <person name="Schleper C."/>
            <person name="Guy L."/>
            <person name="Ettema T.J."/>
        </authorList>
    </citation>
    <scope>NUCLEOTIDE SEQUENCE</scope>
</reference>
<dbReference type="AlphaFoldDB" id="A0A0F9UTZ0"/>
<dbReference type="EMBL" id="LAZR01000072">
    <property type="protein sequence ID" value="KKN95169.1"/>
    <property type="molecule type" value="Genomic_DNA"/>
</dbReference>
<comment type="subcellular location">
    <subcellularLocation>
        <location evidence="1">Membrane</location>
    </subcellularLocation>
</comment>
<evidence type="ECO:0000313" key="6">
    <source>
        <dbReference type="EMBL" id="KKN95169.1"/>
    </source>
</evidence>
<comment type="caution">
    <text evidence="6">The sequence shown here is derived from an EMBL/GenBank/DDBJ whole genome shotgun (WGS) entry which is preliminary data.</text>
</comment>
<dbReference type="InterPro" id="IPR002994">
    <property type="entry name" value="Surf1/Shy1"/>
</dbReference>
<gene>
    <name evidence="6" type="ORF">LCGC14_0179820</name>
</gene>
<name>A0A0F9UTZ0_9ZZZZ</name>
<evidence type="ECO:0000256" key="3">
    <source>
        <dbReference type="ARBA" id="ARBA00022989"/>
    </source>
</evidence>
<dbReference type="PANTHER" id="PTHR23427">
    <property type="entry name" value="SURFEIT LOCUS PROTEIN"/>
    <property type="match status" value="1"/>
</dbReference>
<evidence type="ECO:0000256" key="1">
    <source>
        <dbReference type="ARBA" id="ARBA00004370"/>
    </source>
</evidence>
<dbReference type="PANTHER" id="PTHR23427:SF2">
    <property type="entry name" value="SURFEIT LOCUS PROTEIN 1"/>
    <property type="match status" value="1"/>
</dbReference>
<dbReference type="GO" id="GO:0016020">
    <property type="term" value="C:membrane"/>
    <property type="evidence" value="ECO:0007669"/>
    <property type="project" value="UniProtKB-SubCell"/>
</dbReference>
<keyword evidence="3 5" id="KW-1133">Transmembrane helix</keyword>
<dbReference type="Pfam" id="PF02104">
    <property type="entry name" value="SURF1"/>
    <property type="match status" value="1"/>
</dbReference>
<keyword evidence="4 5" id="KW-0472">Membrane</keyword>
<proteinExistence type="predicted"/>
<dbReference type="InterPro" id="IPR045214">
    <property type="entry name" value="Surf1/Surf4"/>
</dbReference>
<accession>A0A0F9UTZ0</accession>
<organism evidence="6">
    <name type="scientific">marine sediment metagenome</name>
    <dbReference type="NCBI Taxonomy" id="412755"/>
    <lineage>
        <taxon>unclassified sequences</taxon>
        <taxon>metagenomes</taxon>
        <taxon>ecological metagenomes</taxon>
    </lineage>
</organism>
<dbReference type="CDD" id="cd06662">
    <property type="entry name" value="SURF1"/>
    <property type="match status" value="1"/>
</dbReference>
<keyword evidence="2 5" id="KW-0812">Transmembrane</keyword>
<feature type="transmembrane region" description="Helical" evidence="5">
    <location>
        <begin position="220"/>
        <end position="239"/>
    </location>
</feature>